<organism evidence="5 6">
    <name type="scientific">Cristinia sonorae</name>
    <dbReference type="NCBI Taxonomy" id="1940300"/>
    <lineage>
        <taxon>Eukaryota</taxon>
        <taxon>Fungi</taxon>
        <taxon>Dikarya</taxon>
        <taxon>Basidiomycota</taxon>
        <taxon>Agaricomycotina</taxon>
        <taxon>Agaricomycetes</taxon>
        <taxon>Agaricomycetidae</taxon>
        <taxon>Agaricales</taxon>
        <taxon>Pleurotineae</taxon>
        <taxon>Stephanosporaceae</taxon>
        <taxon>Cristinia</taxon>
    </lineage>
</organism>
<dbReference type="PANTHER" id="PTHR10982">
    <property type="entry name" value="MALONYL COA-ACYL CARRIER PROTEIN TRANSACYLASE"/>
    <property type="match status" value="1"/>
</dbReference>
<dbReference type="InterPro" id="IPR013785">
    <property type="entry name" value="Aldolase_TIM"/>
</dbReference>
<keyword evidence="6" id="KW-1185">Reference proteome</keyword>
<dbReference type="GO" id="GO:0005835">
    <property type="term" value="C:fatty acid synthase complex"/>
    <property type="evidence" value="ECO:0007669"/>
    <property type="project" value="InterPro"/>
</dbReference>
<dbReference type="InterPro" id="IPR013565">
    <property type="entry name" value="Fas1/AflB-like_central"/>
</dbReference>
<evidence type="ECO:0000256" key="2">
    <source>
        <dbReference type="SAM" id="MobiDB-lite"/>
    </source>
</evidence>
<dbReference type="InterPro" id="IPR050830">
    <property type="entry name" value="Fungal_FAS"/>
</dbReference>
<dbReference type="EMBL" id="JAEVFJ010000021">
    <property type="protein sequence ID" value="KAH8096943.1"/>
    <property type="molecule type" value="Genomic_DNA"/>
</dbReference>
<dbReference type="InterPro" id="IPR040883">
    <property type="entry name" value="FAS_meander"/>
</dbReference>
<dbReference type="GO" id="GO:0004312">
    <property type="term" value="F:fatty acid synthase activity"/>
    <property type="evidence" value="ECO:0007669"/>
    <property type="project" value="InterPro"/>
</dbReference>
<dbReference type="Gene3D" id="3.10.129.10">
    <property type="entry name" value="Hotdog Thioesterase"/>
    <property type="match status" value="1"/>
</dbReference>
<dbReference type="PANTHER" id="PTHR10982:SF21">
    <property type="entry name" value="FATTY ACID SYNTHASE SUBUNIT BETA"/>
    <property type="match status" value="1"/>
</dbReference>
<dbReference type="InterPro" id="IPR029069">
    <property type="entry name" value="HotDog_dom_sf"/>
</dbReference>
<dbReference type="InterPro" id="IPR003965">
    <property type="entry name" value="Fatty_acid_synthase"/>
</dbReference>
<proteinExistence type="predicted"/>
<accession>A0A8K0ULF5</accession>
<keyword evidence="1" id="KW-0808">Transferase</keyword>
<comment type="caution">
    <text evidence="5">The sequence shown here is derived from an EMBL/GenBank/DDBJ whole genome shotgun (WGS) entry which is preliminary data.</text>
</comment>
<dbReference type="GO" id="GO:0006633">
    <property type="term" value="P:fatty acid biosynthetic process"/>
    <property type="evidence" value="ECO:0007669"/>
    <property type="project" value="InterPro"/>
</dbReference>
<evidence type="ECO:0000259" key="3">
    <source>
        <dbReference type="Pfam" id="PF08354"/>
    </source>
</evidence>
<dbReference type="GO" id="GO:0004318">
    <property type="term" value="F:enoyl-[acyl-carrier-protein] reductase (NADH) activity"/>
    <property type="evidence" value="ECO:0007669"/>
    <property type="project" value="InterPro"/>
</dbReference>
<dbReference type="Gene3D" id="3.30.1120.100">
    <property type="match status" value="1"/>
</dbReference>
<dbReference type="OrthoDB" id="3001637at2759"/>
<dbReference type="GO" id="GO:0019171">
    <property type="term" value="F:(3R)-hydroxyacyl-[acyl-carrier-protein] dehydratase activity"/>
    <property type="evidence" value="ECO:0007669"/>
    <property type="project" value="InterPro"/>
</dbReference>
<dbReference type="SUPFAM" id="SSF54637">
    <property type="entry name" value="Thioesterase/thiol ester dehydrase-isomerase"/>
    <property type="match status" value="1"/>
</dbReference>
<evidence type="ECO:0000313" key="6">
    <source>
        <dbReference type="Proteomes" id="UP000813824"/>
    </source>
</evidence>
<sequence length="786" mass="87300">MDLRCALCSRFGGADDFWPYLTGDWSFDPFGLQPMPFDGFLLASCVMVAKEAQSSSPRVKDLIAAAKGVDDARWEGTYAEETGGILTVRSELGGPIHKEEFDNTVSNLFKEKRTTWPAERKSKAITKLNEDFSKPWFGWKKDGHIVEDIADMTYKEVILRMIPLMHVGHKECWIDVSPKNFTSDRLRHIKEHFAGIKGDGSMPSILQFYTSLDKPTTMVQDFFKKYIATTEQFLASEDTAYFLAISQRPGQKPAPFIPILEVWFKKASSDSLWAAEDPEAVFDQDSRVCVLQGSVTVKHAVVVDDPSKDLLSDVVTQLAQKLLERSHGGDISKVSTIDHLGIRPLPLPETITAELGVEREITKKAITYTLGKTGSTYIDNPMRRLFAPRLNQRAVVETTSDGIPTALLLDWSARSFGEQKSDFKAVEARFNAAKSQIDLALYEDREDASVPLYPHFEHKPSHGSDSRGRGRGVQDDEVQASMDFVIVTGWEAMFPSTIDGDFLKLVHLSNGFKLLPGVPPLKAGDLCRTEGRIRLVVIINAGQVVKVKCTIFCNGKPIVEVVSALLYCGRFSDFENTFEIIEEPDYVVLKHPWAFCKARKEGSLIFRVKSDVTYRNKTCFKVVTVTGDVFIKVSIKQLVKVGSVDFHQDDSRGNPVADCLKRHGAIQGLETSLPNGGYTVASVPDFTVFNSPNTNEPYSKVSGNFNPIHSAATRKYLETVVAQGNPNRIASLLFATQFAQVALVATEKPTFEDMHDKGFVQTGSTFAGHSLREYSALASVADVLWS</sequence>
<dbReference type="Gene3D" id="3.20.20.70">
    <property type="entry name" value="Aldolase class I"/>
    <property type="match status" value="1"/>
</dbReference>
<evidence type="ECO:0000259" key="4">
    <source>
        <dbReference type="Pfam" id="PF17951"/>
    </source>
</evidence>
<dbReference type="Pfam" id="PF22235">
    <property type="entry name" value="FAS1_thioest_ins"/>
    <property type="match status" value="1"/>
</dbReference>
<gene>
    <name evidence="5" type="ORF">BXZ70DRAFT_1030813</name>
</gene>
<dbReference type="Proteomes" id="UP000813824">
    <property type="component" value="Unassembled WGS sequence"/>
</dbReference>
<feature type="compositionally biased region" description="Basic and acidic residues" evidence="2">
    <location>
        <begin position="455"/>
        <end position="474"/>
    </location>
</feature>
<protein>
    <submittedName>
        <fullName evidence="5">Uncharacterized protein</fullName>
    </submittedName>
</protein>
<feature type="domain" description="Fatty acid synthase meander beta sheet" evidence="4">
    <location>
        <begin position="373"/>
        <end position="464"/>
    </location>
</feature>
<evidence type="ECO:0000313" key="5">
    <source>
        <dbReference type="EMBL" id="KAH8096943.1"/>
    </source>
</evidence>
<evidence type="ECO:0000256" key="1">
    <source>
        <dbReference type="ARBA" id="ARBA00022679"/>
    </source>
</evidence>
<dbReference type="AlphaFoldDB" id="A0A8K0ULF5"/>
<dbReference type="Pfam" id="PF17951">
    <property type="entry name" value="FAS_meander"/>
    <property type="match status" value="1"/>
</dbReference>
<dbReference type="PRINTS" id="PR01483">
    <property type="entry name" value="FASYNTHASE"/>
</dbReference>
<dbReference type="Pfam" id="PF08354">
    <property type="entry name" value="Fas1-AflB-like_hel"/>
    <property type="match status" value="1"/>
</dbReference>
<name>A0A8K0ULF5_9AGAR</name>
<dbReference type="Gene3D" id="2.40.128.700">
    <property type="match status" value="1"/>
</dbReference>
<feature type="domain" description="Fatty acid synthase beta subunit AflB /Fas1-like central" evidence="3">
    <location>
        <begin position="9"/>
        <end position="311"/>
    </location>
</feature>
<dbReference type="Gene3D" id="1.20.930.70">
    <property type="match status" value="1"/>
</dbReference>
<feature type="region of interest" description="Disordered" evidence="2">
    <location>
        <begin position="453"/>
        <end position="474"/>
    </location>
</feature>
<reference evidence="5" key="1">
    <citation type="journal article" date="2021" name="New Phytol.">
        <title>Evolutionary innovations through gain and loss of genes in the ectomycorrhizal Boletales.</title>
        <authorList>
            <person name="Wu G."/>
            <person name="Miyauchi S."/>
            <person name="Morin E."/>
            <person name="Kuo A."/>
            <person name="Drula E."/>
            <person name="Varga T."/>
            <person name="Kohler A."/>
            <person name="Feng B."/>
            <person name="Cao Y."/>
            <person name="Lipzen A."/>
            <person name="Daum C."/>
            <person name="Hundley H."/>
            <person name="Pangilinan J."/>
            <person name="Johnson J."/>
            <person name="Barry K."/>
            <person name="LaButti K."/>
            <person name="Ng V."/>
            <person name="Ahrendt S."/>
            <person name="Min B."/>
            <person name="Choi I.G."/>
            <person name="Park H."/>
            <person name="Plett J.M."/>
            <person name="Magnuson J."/>
            <person name="Spatafora J.W."/>
            <person name="Nagy L.G."/>
            <person name="Henrissat B."/>
            <person name="Grigoriev I.V."/>
            <person name="Yang Z.L."/>
            <person name="Xu J."/>
            <person name="Martin F.M."/>
        </authorList>
    </citation>
    <scope>NUCLEOTIDE SEQUENCE</scope>
    <source>
        <strain evidence="5">KKN 215</strain>
    </source>
</reference>